<reference evidence="2 3" key="1">
    <citation type="submission" date="2016-01" db="EMBL/GenBank/DDBJ databases">
        <title>High potential of lignocellulose degradation of a new Verrucomicrobia species.</title>
        <authorList>
            <person name="Wang Y."/>
            <person name="Shi Y."/>
            <person name="Qiu Z."/>
            <person name="Liu S."/>
            <person name="Yang H."/>
        </authorList>
    </citation>
    <scope>NUCLEOTIDE SEQUENCE [LARGE SCALE GENOMIC DNA]</scope>
    <source>
        <strain evidence="2 3">TSB47</strain>
    </source>
</reference>
<dbReference type="Gene3D" id="2.60.40.10">
    <property type="entry name" value="Immunoglobulins"/>
    <property type="match status" value="1"/>
</dbReference>
<gene>
    <name evidence="2" type="ORF">AW736_20405</name>
</gene>
<dbReference type="InterPro" id="IPR013783">
    <property type="entry name" value="Ig-like_fold"/>
</dbReference>
<name>A0A178ICT1_9BACT</name>
<feature type="signal peptide" evidence="1">
    <location>
        <begin position="1"/>
        <end position="18"/>
    </location>
</feature>
<comment type="caution">
    <text evidence="2">The sequence shown here is derived from an EMBL/GenBank/DDBJ whole genome shotgun (WGS) entry which is preliminary data.</text>
</comment>
<protein>
    <recommendedName>
        <fullName evidence="4">DUF1573 domain-containing protein</fullName>
    </recommendedName>
</protein>
<keyword evidence="1" id="KW-0732">Signal</keyword>
<dbReference type="EMBL" id="LRRQ01000156">
    <property type="protein sequence ID" value="OAM87822.1"/>
    <property type="molecule type" value="Genomic_DNA"/>
</dbReference>
<dbReference type="PANTHER" id="PTHR37833">
    <property type="entry name" value="LIPOPROTEIN-RELATED"/>
    <property type="match status" value="1"/>
</dbReference>
<evidence type="ECO:0008006" key="4">
    <source>
        <dbReference type="Google" id="ProtNLM"/>
    </source>
</evidence>
<feature type="chain" id="PRO_5008088609" description="DUF1573 domain-containing protein" evidence="1">
    <location>
        <begin position="19"/>
        <end position="214"/>
    </location>
</feature>
<dbReference type="InterPro" id="IPR011467">
    <property type="entry name" value="DUF1573"/>
</dbReference>
<evidence type="ECO:0000256" key="1">
    <source>
        <dbReference type="SAM" id="SignalP"/>
    </source>
</evidence>
<organism evidence="2 3">
    <name type="scientific">Termitidicoccus mucosus</name>
    <dbReference type="NCBI Taxonomy" id="1184151"/>
    <lineage>
        <taxon>Bacteria</taxon>
        <taxon>Pseudomonadati</taxon>
        <taxon>Verrucomicrobiota</taxon>
        <taxon>Opitutia</taxon>
        <taxon>Opitutales</taxon>
        <taxon>Opitutaceae</taxon>
        <taxon>Termitidicoccus</taxon>
    </lineage>
</organism>
<proteinExistence type="predicted"/>
<dbReference type="PANTHER" id="PTHR37833:SF1">
    <property type="entry name" value="SIGNAL PEPTIDE PROTEIN"/>
    <property type="match status" value="1"/>
</dbReference>
<dbReference type="AlphaFoldDB" id="A0A178ICT1"/>
<dbReference type="Pfam" id="PF07610">
    <property type="entry name" value="DUF1573"/>
    <property type="match status" value="1"/>
</dbReference>
<evidence type="ECO:0000313" key="3">
    <source>
        <dbReference type="Proteomes" id="UP000078486"/>
    </source>
</evidence>
<dbReference type="STRING" id="1184151.AW736_20405"/>
<evidence type="ECO:0000313" key="2">
    <source>
        <dbReference type="EMBL" id="OAM87822.1"/>
    </source>
</evidence>
<keyword evidence="3" id="KW-1185">Reference proteome</keyword>
<accession>A0A178ICT1</accession>
<sequence length="214" mass="22886">MPGVMLMLMALCAAPLPALEWARTEAVLNGRLGEAFPPVEFPFTNKSEASVTITDIRASCHCTVPVLEKKTYTPGESGVLRVDFDTTGLAGSVTRTITVETDEPGAPAQTLTLIADLIEPVALKPRLLHWKLDASAAAKTVDIQINRDGGLEITGAASSRDDFKVELATFEPRRRYRLTVTPAGTGDARLAVITLKTLETVPAGTALTVFAQVR</sequence>
<dbReference type="Proteomes" id="UP000078486">
    <property type="component" value="Unassembled WGS sequence"/>
</dbReference>